<keyword evidence="2" id="KW-1185">Reference proteome</keyword>
<gene>
    <name evidence="1" type="ORF">MAR_021305</name>
</gene>
<proteinExistence type="predicted"/>
<evidence type="ECO:0000313" key="1">
    <source>
        <dbReference type="EMBL" id="WAR05936.1"/>
    </source>
</evidence>
<sequence length="70" mass="8017">MLQHFVGGSGSTESHPGSILYKALTICCVFYKIHGWVKHGHAGIADEGFTFVRYHFCSWFKTEHFTFYIS</sequence>
<dbReference type="EMBL" id="CP111016">
    <property type="protein sequence ID" value="WAR05936.1"/>
    <property type="molecule type" value="Genomic_DNA"/>
</dbReference>
<reference evidence="1" key="1">
    <citation type="submission" date="2022-11" db="EMBL/GenBank/DDBJ databases">
        <title>Centuries of genome instability and evolution in soft-shell clam transmissible cancer (bioRxiv).</title>
        <authorList>
            <person name="Hart S.F.M."/>
            <person name="Yonemitsu M.A."/>
            <person name="Giersch R.M."/>
            <person name="Beal B.F."/>
            <person name="Arriagada G."/>
            <person name="Davis B.W."/>
            <person name="Ostrander E.A."/>
            <person name="Goff S.P."/>
            <person name="Metzger M.J."/>
        </authorList>
    </citation>
    <scope>NUCLEOTIDE SEQUENCE</scope>
    <source>
        <strain evidence="1">MELC-2E11</strain>
        <tissue evidence="1">Siphon/mantle</tissue>
    </source>
</reference>
<organism evidence="1 2">
    <name type="scientific">Mya arenaria</name>
    <name type="common">Soft-shell clam</name>
    <dbReference type="NCBI Taxonomy" id="6604"/>
    <lineage>
        <taxon>Eukaryota</taxon>
        <taxon>Metazoa</taxon>
        <taxon>Spiralia</taxon>
        <taxon>Lophotrochozoa</taxon>
        <taxon>Mollusca</taxon>
        <taxon>Bivalvia</taxon>
        <taxon>Autobranchia</taxon>
        <taxon>Heteroconchia</taxon>
        <taxon>Euheterodonta</taxon>
        <taxon>Imparidentia</taxon>
        <taxon>Neoheterodontei</taxon>
        <taxon>Myida</taxon>
        <taxon>Myoidea</taxon>
        <taxon>Myidae</taxon>
        <taxon>Mya</taxon>
    </lineage>
</organism>
<name>A0ABY7EFJ3_MYAAR</name>
<evidence type="ECO:0000313" key="2">
    <source>
        <dbReference type="Proteomes" id="UP001164746"/>
    </source>
</evidence>
<protein>
    <submittedName>
        <fullName evidence="1">Uncharacterized protein</fullName>
    </submittedName>
</protein>
<dbReference type="Proteomes" id="UP001164746">
    <property type="component" value="Chromosome 5"/>
</dbReference>
<accession>A0ABY7EFJ3</accession>